<evidence type="ECO:0000256" key="3">
    <source>
        <dbReference type="ARBA" id="ARBA00022519"/>
    </source>
</evidence>
<dbReference type="InterPro" id="IPR008995">
    <property type="entry name" value="Mo/tungstate-bd_C_term_dom"/>
</dbReference>
<dbReference type="AlphaFoldDB" id="A0A6B0Z0Y6"/>
<name>A0A6B0Z0Y6_9CHLR</name>
<dbReference type="InterPro" id="IPR003439">
    <property type="entry name" value="ABC_transporter-like_ATP-bd"/>
</dbReference>
<sequence>MTTVSLHKLTHAFPFNSPVLHDVSLTVGKGELMVLLGPSGSGKTTILRSIAGLVHPGKGDIRFDDQSVLGVPPERRGAVMVFQEHALFPFMDVGANVAFGLRMRRIDATTIRAKVAQALAAVQLAGYESRRPDELSGGQRQRVALARALVIKPRVLLLDEPLSSLEPSLREDLRDTIRTLQQQAGITMIFVTHDQTDAVAVADRICLLMQGAVRQVGEPRSFFERPVDSDVARFFGGINFLPGIKRGRIVETDLGPLEVDDTERPDGDVLVTIRPEAVEVGTNGHNNLVGMVESYSFQGLVARCGAGISDTQLQLTVTPYQRFHRGEEIVLHLPRERIHLLPAETDL</sequence>
<dbReference type="InterPro" id="IPR012340">
    <property type="entry name" value="NA-bd_OB-fold"/>
</dbReference>
<dbReference type="Gene3D" id="3.40.50.300">
    <property type="entry name" value="P-loop containing nucleotide triphosphate hydrolases"/>
    <property type="match status" value="1"/>
</dbReference>
<comment type="caution">
    <text evidence="10">The sequence shown here is derived from an EMBL/GenBank/DDBJ whole genome shotgun (WGS) entry which is preliminary data.</text>
</comment>
<evidence type="ECO:0000256" key="1">
    <source>
        <dbReference type="ARBA" id="ARBA00022448"/>
    </source>
</evidence>
<dbReference type="InterPro" id="IPR017871">
    <property type="entry name" value="ABC_transporter-like_CS"/>
</dbReference>
<keyword evidence="2" id="KW-1003">Cell membrane</keyword>
<dbReference type="GO" id="GO:0043190">
    <property type="term" value="C:ATP-binding cassette (ABC) transporter complex"/>
    <property type="evidence" value="ECO:0007669"/>
    <property type="project" value="InterPro"/>
</dbReference>
<keyword evidence="3" id="KW-0997">Cell inner membrane</keyword>
<dbReference type="Gene3D" id="2.40.50.140">
    <property type="entry name" value="Nucleic acid-binding proteins"/>
    <property type="match status" value="1"/>
</dbReference>
<dbReference type="PANTHER" id="PTHR42781:SF1">
    <property type="entry name" value="THIAMINE IMPORT ATP-BINDING PROTEIN THIQ"/>
    <property type="match status" value="1"/>
</dbReference>
<dbReference type="Pfam" id="PF08402">
    <property type="entry name" value="TOBE_2"/>
    <property type="match status" value="1"/>
</dbReference>
<dbReference type="SUPFAM" id="SSF50331">
    <property type="entry name" value="MOP-like"/>
    <property type="match status" value="1"/>
</dbReference>
<evidence type="ECO:0000256" key="8">
    <source>
        <dbReference type="ARBA" id="ARBA00066388"/>
    </source>
</evidence>
<keyword evidence="4" id="KW-0547">Nucleotide-binding</keyword>
<dbReference type="InterPro" id="IPR003593">
    <property type="entry name" value="AAA+_ATPase"/>
</dbReference>
<dbReference type="PROSITE" id="PS00211">
    <property type="entry name" value="ABC_TRANSPORTER_1"/>
    <property type="match status" value="1"/>
</dbReference>
<dbReference type="InterPro" id="IPR013611">
    <property type="entry name" value="Transp-assoc_OB_typ2"/>
</dbReference>
<dbReference type="Pfam" id="PF00005">
    <property type="entry name" value="ABC_tran"/>
    <property type="match status" value="1"/>
</dbReference>
<proteinExistence type="predicted"/>
<dbReference type="InterPro" id="IPR027417">
    <property type="entry name" value="P-loop_NTPase"/>
</dbReference>
<evidence type="ECO:0000256" key="6">
    <source>
        <dbReference type="ARBA" id="ARBA00022967"/>
    </source>
</evidence>
<dbReference type="PROSITE" id="PS50893">
    <property type="entry name" value="ABC_TRANSPORTER_2"/>
    <property type="match status" value="1"/>
</dbReference>
<dbReference type="GO" id="GO:0005524">
    <property type="term" value="F:ATP binding"/>
    <property type="evidence" value="ECO:0007669"/>
    <property type="project" value="UniProtKB-KW"/>
</dbReference>
<dbReference type="SMART" id="SM00382">
    <property type="entry name" value="AAA"/>
    <property type="match status" value="1"/>
</dbReference>
<protein>
    <recommendedName>
        <fullName evidence="8">ABC-type quaternary amine transporter</fullName>
        <ecNumber evidence="8">7.6.2.9</ecNumber>
    </recommendedName>
</protein>
<keyword evidence="6" id="KW-1278">Translocase</keyword>
<dbReference type="GO" id="GO:0016887">
    <property type="term" value="F:ATP hydrolysis activity"/>
    <property type="evidence" value="ECO:0007669"/>
    <property type="project" value="InterPro"/>
</dbReference>
<accession>A0A6B0Z0Y6</accession>
<dbReference type="PANTHER" id="PTHR42781">
    <property type="entry name" value="SPERMIDINE/PUTRESCINE IMPORT ATP-BINDING PROTEIN POTA"/>
    <property type="match status" value="1"/>
</dbReference>
<dbReference type="Gene3D" id="2.40.50.100">
    <property type="match status" value="1"/>
</dbReference>
<dbReference type="GO" id="GO:0015418">
    <property type="term" value="F:ABC-type quaternary ammonium compound transporting activity"/>
    <property type="evidence" value="ECO:0007669"/>
    <property type="project" value="UniProtKB-EC"/>
</dbReference>
<dbReference type="InterPro" id="IPR050093">
    <property type="entry name" value="ABC_SmlMolc_Importer"/>
</dbReference>
<dbReference type="FunFam" id="3.40.50.300:FF:000425">
    <property type="entry name" value="Probable ABC transporter, ATP-binding subunit"/>
    <property type="match status" value="1"/>
</dbReference>
<gene>
    <name evidence="10" type="ORF">F4Y42_20970</name>
</gene>
<reference evidence="10" key="1">
    <citation type="submission" date="2019-09" db="EMBL/GenBank/DDBJ databases">
        <title>Characterisation of the sponge microbiome using genome-centric metagenomics.</title>
        <authorList>
            <person name="Engelberts J.P."/>
            <person name="Robbins S.J."/>
            <person name="De Goeij J.M."/>
            <person name="Aranda M."/>
            <person name="Bell S.C."/>
            <person name="Webster N.S."/>
        </authorList>
    </citation>
    <scope>NUCLEOTIDE SEQUENCE</scope>
    <source>
        <strain evidence="10">SB0664_bin_27</strain>
    </source>
</reference>
<dbReference type="SUPFAM" id="SSF52540">
    <property type="entry name" value="P-loop containing nucleoside triphosphate hydrolases"/>
    <property type="match status" value="1"/>
</dbReference>
<organism evidence="10">
    <name type="scientific">Caldilineaceae bacterium SB0664_bin_27</name>
    <dbReference type="NCBI Taxonomy" id="2605260"/>
    <lineage>
        <taxon>Bacteria</taxon>
        <taxon>Bacillati</taxon>
        <taxon>Chloroflexota</taxon>
        <taxon>Caldilineae</taxon>
        <taxon>Caldilineales</taxon>
        <taxon>Caldilineaceae</taxon>
    </lineage>
</organism>
<dbReference type="EC" id="7.6.2.9" evidence="8"/>
<keyword evidence="1" id="KW-0813">Transport</keyword>
<evidence type="ECO:0000256" key="2">
    <source>
        <dbReference type="ARBA" id="ARBA00022475"/>
    </source>
</evidence>
<evidence type="ECO:0000313" key="10">
    <source>
        <dbReference type="EMBL" id="MXY95919.1"/>
    </source>
</evidence>
<evidence type="ECO:0000256" key="5">
    <source>
        <dbReference type="ARBA" id="ARBA00022840"/>
    </source>
</evidence>
<keyword evidence="7" id="KW-0472">Membrane</keyword>
<dbReference type="EMBL" id="VXRG01000182">
    <property type="protein sequence ID" value="MXY95919.1"/>
    <property type="molecule type" value="Genomic_DNA"/>
</dbReference>
<evidence type="ECO:0000256" key="7">
    <source>
        <dbReference type="ARBA" id="ARBA00023136"/>
    </source>
</evidence>
<evidence type="ECO:0000259" key="9">
    <source>
        <dbReference type="PROSITE" id="PS50893"/>
    </source>
</evidence>
<evidence type="ECO:0000256" key="4">
    <source>
        <dbReference type="ARBA" id="ARBA00022741"/>
    </source>
</evidence>
<feature type="domain" description="ABC transporter" evidence="9">
    <location>
        <begin position="4"/>
        <end position="235"/>
    </location>
</feature>
<keyword evidence="5 10" id="KW-0067">ATP-binding</keyword>